<reference evidence="16 17" key="1">
    <citation type="submission" date="2019-08" db="EMBL/GenBank/DDBJ databases">
        <title>Deep-cultivation of Planctomycetes and their phenomic and genomic characterization uncovers novel biology.</title>
        <authorList>
            <person name="Wiegand S."/>
            <person name="Jogler M."/>
            <person name="Boedeker C."/>
            <person name="Pinto D."/>
            <person name="Vollmers J."/>
            <person name="Rivas-Marin E."/>
            <person name="Kohn T."/>
            <person name="Peeters S.H."/>
            <person name="Heuer A."/>
            <person name="Rast P."/>
            <person name="Oberbeckmann S."/>
            <person name="Bunk B."/>
            <person name="Jeske O."/>
            <person name="Meyerdierks A."/>
            <person name="Storesund J.E."/>
            <person name="Kallscheuer N."/>
            <person name="Luecker S."/>
            <person name="Lage O.M."/>
            <person name="Pohl T."/>
            <person name="Merkel B.J."/>
            <person name="Hornburger P."/>
            <person name="Mueller R.-W."/>
            <person name="Bruemmer F."/>
            <person name="Labrenz M."/>
            <person name="Spormann A.M."/>
            <person name="Op Den Camp H."/>
            <person name="Overmann J."/>
            <person name="Amann R."/>
            <person name="Jetten M.S.M."/>
            <person name="Mascher T."/>
            <person name="Medema M.H."/>
            <person name="Devos D.P."/>
            <person name="Kaster A.-K."/>
            <person name="Ovreas L."/>
            <person name="Rohde M."/>
            <person name="Galperin M.Y."/>
            <person name="Jogler C."/>
        </authorList>
    </citation>
    <scope>NUCLEOTIDE SEQUENCE [LARGE SCALE GENOMIC DNA]</scope>
    <source>
        <strain evidence="16 17">LF1</strain>
    </source>
</reference>
<dbReference type="SUPFAM" id="SSF47384">
    <property type="entry name" value="Homodimeric domain of signal transducing histidine kinase"/>
    <property type="match status" value="1"/>
</dbReference>
<dbReference type="SMART" id="SM00448">
    <property type="entry name" value="REC"/>
    <property type="match status" value="2"/>
</dbReference>
<dbReference type="SMART" id="SM00387">
    <property type="entry name" value="HATPase_c"/>
    <property type="match status" value="1"/>
</dbReference>
<evidence type="ECO:0000256" key="5">
    <source>
        <dbReference type="ARBA" id="ARBA00022741"/>
    </source>
</evidence>
<dbReference type="PANTHER" id="PTHR45339">
    <property type="entry name" value="HYBRID SIGNAL TRANSDUCTION HISTIDINE KINASE J"/>
    <property type="match status" value="1"/>
</dbReference>
<dbReference type="InterPro" id="IPR036097">
    <property type="entry name" value="HisK_dim/P_sf"/>
</dbReference>
<evidence type="ECO:0000256" key="3">
    <source>
        <dbReference type="ARBA" id="ARBA00022553"/>
    </source>
</evidence>
<evidence type="ECO:0000313" key="16">
    <source>
        <dbReference type="EMBL" id="KAA1259873.1"/>
    </source>
</evidence>
<evidence type="ECO:0000259" key="15">
    <source>
        <dbReference type="PROSITE" id="PS50113"/>
    </source>
</evidence>
<dbReference type="PRINTS" id="PR00344">
    <property type="entry name" value="BCTRLSENSOR"/>
</dbReference>
<evidence type="ECO:0000259" key="12">
    <source>
        <dbReference type="PROSITE" id="PS50109"/>
    </source>
</evidence>
<dbReference type="EC" id="2.7.13.3" evidence="2"/>
<feature type="modified residue" description="4-aspartylphosphate" evidence="11">
    <location>
        <position position="730"/>
    </location>
</feature>
<name>A0A5B1CKE3_9BACT</name>
<dbReference type="Proteomes" id="UP000322699">
    <property type="component" value="Unassembled WGS sequence"/>
</dbReference>
<evidence type="ECO:0000259" key="13">
    <source>
        <dbReference type="PROSITE" id="PS50110"/>
    </source>
</evidence>
<dbReference type="InterPro" id="IPR001610">
    <property type="entry name" value="PAC"/>
</dbReference>
<proteinExistence type="predicted"/>
<keyword evidence="7" id="KW-0067">ATP-binding</keyword>
<dbReference type="CDD" id="cd00130">
    <property type="entry name" value="PAS"/>
    <property type="match status" value="2"/>
</dbReference>
<dbReference type="GO" id="GO:0005524">
    <property type="term" value="F:ATP binding"/>
    <property type="evidence" value="ECO:0007669"/>
    <property type="project" value="UniProtKB-KW"/>
</dbReference>
<evidence type="ECO:0000256" key="1">
    <source>
        <dbReference type="ARBA" id="ARBA00000085"/>
    </source>
</evidence>
<dbReference type="Pfam" id="PF08448">
    <property type="entry name" value="PAS_4"/>
    <property type="match status" value="3"/>
</dbReference>
<dbReference type="InterPro" id="IPR035965">
    <property type="entry name" value="PAS-like_dom_sf"/>
</dbReference>
<dbReference type="FunFam" id="3.30.565.10:FF:000010">
    <property type="entry name" value="Sensor histidine kinase RcsC"/>
    <property type="match status" value="1"/>
</dbReference>
<dbReference type="PROSITE" id="PS50109">
    <property type="entry name" value="HIS_KIN"/>
    <property type="match status" value="1"/>
</dbReference>
<dbReference type="Gene3D" id="1.10.287.130">
    <property type="match status" value="1"/>
</dbReference>
<dbReference type="Pfam" id="PF00512">
    <property type="entry name" value="HisKA"/>
    <property type="match status" value="1"/>
</dbReference>
<feature type="domain" description="Response regulatory" evidence="13">
    <location>
        <begin position="821"/>
        <end position="939"/>
    </location>
</feature>
<dbReference type="Pfam" id="PF00072">
    <property type="entry name" value="Response_reg"/>
    <property type="match status" value="2"/>
</dbReference>
<dbReference type="Pfam" id="PF02518">
    <property type="entry name" value="HATPase_c"/>
    <property type="match status" value="1"/>
</dbReference>
<dbReference type="CDD" id="cd16922">
    <property type="entry name" value="HATPase_EvgS-ArcB-TorS-like"/>
    <property type="match status" value="1"/>
</dbReference>
<evidence type="ECO:0000256" key="2">
    <source>
        <dbReference type="ARBA" id="ARBA00012438"/>
    </source>
</evidence>
<evidence type="ECO:0000259" key="14">
    <source>
        <dbReference type="PROSITE" id="PS50112"/>
    </source>
</evidence>
<dbReference type="SMART" id="SM00388">
    <property type="entry name" value="HisKA"/>
    <property type="match status" value="1"/>
</dbReference>
<comment type="catalytic activity">
    <reaction evidence="1">
        <text>ATP + protein L-histidine = ADP + protein N-phospho-L-histidine.</text>
        <dbReference type="EC" id="2.7.13.3"/>
    </reaction>
</comment>
<dbReference type="AlphaFoldDB" id="A0A5B1CKE3"/>
<accession>A0A5B1CKE3</accession>
<dbReference type="SUPFAM" id="SSF52172">
    <property type="entry name" value="CheY-like"/>
    <property type="match status" value="2"/>
</dbReference>
<dbReference type="SMART" id="SM00091">
    <property type="entry name" value="PAS"/>
    <property type="match status" value="3"/>
</dbReference>
<comment type="caution">
    <text evidence="16">The sequence shown here is derived from an EMBL/GenBank/DDBJ whole genome shotgun (WGS) entry which is preliminary data.</text>
</comment>
<keyword evidence="17" id="KW-1185">Reference proteome</keyword>
<dbReference type="EMBL" id="VRLW01000001">
    <property type="protein sequence ID" value="KAA1259873.1"/>
    <property type="molecule type" value="Genomic_DNA"/>
</dbReference>
<keyword evidence="8" id="KW-0902">Two-component regulatory system</keyword>
<organism evidence="16 17">
    <name type="scientific">Rubripirellula obstinata</name>
    <dbReference type="NCBI Taxonomy" id="406547"/>
    <lineage>
        <taxon>Bacteria</taxon>
        <taxon>Pseudomonadati</taxon>
        <taxon>Planctomycetota</taxon>
        <taxon>Planctomycetia</taxon>
        <taxon>Pirellulales</taxon>
        <taxon>Pirellulaceae</taxon>
        <taxon>Rubripirellula</taxon>
    </lineage>
</organism>
<evidence type="ECO:0000256" key="4">
    <source>
        <dbReference type="ARBA" id="ARBA00022679"/>
    </source>
</evidence>
<keyword evidence="6 16" id="KW-0418">Kinase</keyword>
<dbReference type="PROSITE" id="PS50112">
    <property type="entry name" value="PAS"/>
    <property type="match status" value="1"/>
</dbReference>
<dbReference type="InterPro" id="IPR001789">
    <property type="entry name" value="Sig_transdc_resp-reg_receiver"/>
</dbReference>
<feature type="domain" description="PAC" evidence="15">
    <location>
        <begin position="107"/>
        <end position="162"/>
    </location>
</feature>
<evidence type="ECO:0000313" key="17">
    <source>
        <dbReference type="Proteomes" id="UP000322699"/>
    </source>
</evidence>
<feature type="domain" description="PAC" evidence="15">
    <location>
        <begin position="235"/>
        <end position="290"/>
    </location>
</feature>
<dbReference type="FunFam" id="1.10.287.130:FF:000002">
    <property type="entry name" value="Two-component osmosensing histidine kinase"/>
    <property type="match status" value="1"/>
</dbReference>
<dbReference type="Gene3D" id="3.40.50.2300">
    <property type="match status" value="2"/>
</dbReference>
<feature type="domain" description="Histidine kinase" evidence="12">
    <location>
        <begin position="436"/>
        <end position="657"/>
    </location>
</feature>
<dbReference type="PROSITE" id="PS50113">
    <property type="entry name" value="PAC"/>
    <property type="match status" value="3"/>
</dbReference>
<evidence type="ECO:0000256" key="9">
    <source>
        <dbReference type="ARBA" id="ARBA00064003"/>
    </source>
</evidence>
<dbReference type="CDD" id="cd00156">
    <property type="entry name" value="REC"/>
    <property type="match status" value="1"/>
</dbReference>
<dbReference type="InterPro" id="IPR005467">
    <property type="entry name" value="His_kinase_dom"/>
</dbReference>
<dbReference type="InterPro" id="IPR004358">
    <property type="entry name" value="Sig_transdc_His_kin-like_C"/>
</dbReference>
<feature type="domain" description="PAS" evidence="14">
    <location>
        <begin position="56"/>
        <end position="107"/>
    </location>
</feature>
<gene>
    <name evidence="16" type="primary">barA_2</name>
    <name evidence="16" type="ORF">LF1_24100</name>
</gene>
<dbReference type="SMART" id="SM00086">
    <property type="entry name" value="PAC"/>
    <property type="match status" value="1"/>
</dbReference>
<keyword evidence="5" id="KW-0547">Nucleotide-binding</keyword>
<dbReference type="InterPro" id="IPR013656">
    <property type="entry name" value="PAS_4"/>
</dbReference>
<dbReference type="Gene3D" id="3.30.565.10">
    <property type="entry name" value="Histidine kinase-like ATPase, C-terminal domain"/>
    <property type="match status" value="1"/>
</dbReference>
<dbReference type="NCBIfam" id="TIGR00229">
    <property type="entry name" value="sensory_box"/>
    <property type="match status" value="3"/>
</dbReference>
<feature type="modified residue" description="4-aspartylphosphate" evidence="11">
    <location>
        <position position="870"/>
    </location>
</feature>
<dbReference type="CDD" id="cd17546">
    <property type="entry name" value="REC_hyHK_CKI1_RcsC-like"/>
    <property type="match status" value="1"/>
</dbReference>
<dbReference type="InterPro" id="IPR000014">
    <property type="entry name" value="PAS"/>
</dbReference>
<dbReference type="InterPro" id="IPR000700">
    <property type="entry name" value="PAS-assoc_C"/>
</dbReference>
<sequence>MTAATARKTSGVTCLFVPTNSKGFQMDSTDSSSTSKTIRITDVDTLAMNTCVVRKDRQGHVLYVNDSFCKCFGREPQELIGKTDFDLLPENAAQSMIERDQNVMASGQGEHVIQCHVMADGSERYIEALRIPVFDEDNETVGIELAFWDVSKQKQAEKETQQAEFLLETLMKNIPDSVYFKDKQSKFIRVSHAQAKHLGVPDPSELIGKSDADYFGQEHARRAFADEQTIIETGESIVGKVERENWDDQEDTWCSTTKLPLRDASGDTMGTFGISRDVTLQMRAELELARERDLLKTITTNIPDIIYVKDRCGRFVTGNVATLKMFGLESVDELIGKTDYDFLPAEMACNFVADDQIVMRTGEAMLGQEESFQKSDGSLIWLSTTKVPLQGEDGEVMGMVGIGRDITQRKHADQELLAAKNSADSANRAKSEFLANMSHEIRTPMNGIIGMTELLSATRLDGEQREFLQLVRESSQSLLRLLNDILDFSKIEAGRMELEEVSFNVRDCVGKAVKLLTFKAEEKGLELAGRIDPSIPNQVVGDPGRLRQIIVNFVGNAIKFTENGEVVVDVNPEEMSDGSALLHFTIRDTGIGIAEEKQQKIFEEFAQADSSTTREFGGTGLGLTISSRLIELMDGRVWVESKAGSGTTFHFLVRLGVVADQTPKRPAELARLAGMLVLVVDDNSTNRRILEEIIRHWQMQPVLAESGQQALDIVTDFQGDGKEFGMILSDFHMPGMDGLEFAEALIEQGLDNCGPIVILSSSVSGLDPPRLRRVGVERYITKPVIASELLDVVLEVKGVDVVAKNSSGLLIPEVPTLSPRKILLVEDGLVNQRVAMGFLQKWGHDVTLAVNGREAVDHATREDFDLILMDIQMPELNGYEATEAIREFEKDSKTHRFIVAMTAEAMKGDREKCIESGMDDYVSKPFKPEDLQRVIELSGN</sequence>
<dbReference type="CDD" id="cd00082">
    <property type="entry name" value="HisKA"/>
    <property type="match status" value="1"/>
</dbReference>
<dbReference type="GO" id="GO:0000155">
    <property type="term" value="F:phosphorelay sensor kinase activity"/>
    <property type="evidence" value="ECO:0007669"/>
    <property type="project" value="InterPro"/>
</dbReference>
<evidence type="ECO:0000256" key="10">
    <source>
        <dbReference type="ARBA" id="ARBA00068150"/>
    </source>
</evidence>
<dbReference type="Gene3D" id="3.30.450.20">
    <property type="entry name" value="PAS domain"/>
    <property type="match status" value="3"/>
</dbReference>
<dbReference type="PROSITE" id="PS50110">
    <property type="entry name" value="RESPONSE_REGULATORY"/>
    <property type="match status" value="2"/>
</dbReference>
<protein>
    <recommendedName>
        <fullName evidence="10">Sensory/regulatory protein RpfC</fullName>
        <ecNumber evidence="2">2.7.13.3</ecNumber>
    </recommendedName>
</protein>
<keyword evidence="3 11" id="KW-0597">Phosphoprotein</keyword>
<feature type="domain" description="PAC" evidence="15">
    <location>
        <begin position="366"/>
        <end position="418"/>
    </location>
</feature>
<evidence type="ECO:0000256" key="7">
    <source>
        <dbReference type="ARBA" id="ARBA00022840"/>
    </source>
</evidence>
<comment type="subunit">
    <text evidence="9">At low DSF concentrations, interacts with RpfF.</text>
</comment>
<dbReference type="InterPro" id="IPR003594">
    <property type="entry name" value="HATPase_dom"/>
</dbReference>
<dbReference type="SUPFAM" id="SSF55785">
    <property type="entry name" value="PYP-like sensor domain (PAS domain)"/>
    <property type="match status" value="3"/>
</dbReference>
<feature type="domain" description="Response regulatory" evidence="13">
    <location>
        <begin position="676"/>
        <end position="797"/>
    </location>
</feature>
<evidence type="ECO:0000256" key="6">
    <source>
        <dbReference type="ARBA" id="ARBA00022777"/>
    </source>
</evidence>
<dbReference type="InterPro" id="IPR036890">
    <property type="entry name" value="HATPase_C_sf"/>
</dbReference>
<evidence type="ECO:0000256" key="8">
    <source>
        <dbReference type="ARBA" id="ARBA00023012"/>
    </source>
</evidence>
<evidence type="ECO:0000256" key="11">
    <source>
        <dbReference type="PROSITE-ProRule" id="PRU00169"/>
    </source>
</evidence>
<dbReference type="InterPro" id="IPR003661">
    <property type="entry name" value="HisK_dim/P_dom"/>
</dbReference>
<dbReference type="SUPFAM" id="SSF55874">
    <property type="entry name" value="ATPase domain of HSP90 chaperone/DNA topoisomerase II/histidine kinase"/>
    <property type="match status" value="1"/>
</dbReference>
<dbReference type="PANTHER" id="PTHR45339:SF1">
    <property type="entry name" value="HYBRID SIGNAL TRANSDUCTION HISTIDINE KINASE J"/>
    <property type="match status" value="1"/>
</dbReference>
<keyword evidence="4 16" id="KW-0808">Transferase</keyword>
<dbReference type="InterPro" id="IPR011006">
    <property type="entry name" value="CheY-like_superfamily"/>
</dbReference>